<evidence type="ECO:0000256" key="4">
    <source>
        <dbReference type="ARBA" id="ARBA00022989"/>
    </source>
</evidence>
<gene>
    <name evidence="7" type="ORF">ACFSM5_04040</name>
</gene>
<feature type="transmembrane region" description="Helical" evidence="6">
    <location>
        <begin position="76"/>
        <end position="97"/>
    </location>
</feature>
<feature type="transmembrane region" description="Helical" evidence="6">
    <location>
        <begin position="104"/>
        <end position="125"/>
    </location>
</feature>
<evidence type="ECO:0000256" key="1">
    <source>
        <dbReference type="ARBA" id="ARBA00004651"/>
    </source>
</evidence>
<sequence>MTSPPLFRCLSYGPLASLWIAHVFSALGSEALQLALTWMAAQAGGHDVAALATARFVAAMLVSFLAAGWLDSQTPLRILVGSGVIRAAAALIPLTVILSGIYSFWPLAISTVLVAVAYAAFIPTLQTLVTRLSRDPMELTSANALFDGVPRLGRLVGPPLTGVMLSLMPMAAVLIVSPAFYLASSLGILAVAGSVRQVSQNRPPAPRGWAAVIGGGKAVLRHRPLALLMFLEVMINITWVTGLSVGAPIVIAEQRPDWLGIHGAGALGAIMGAYGVGNVLGTLVLGNMTIKRPVLINRYGSIVLGTGFTLIGIAGWLPNDWIIPVMLVGACIAAPGGPMKDLPTITALQSVLKPDDIGPAFRFKNGVMWGSLLLGSLLVGPLNYWLGVTGGMVAAAVALILAGALSWRVQEIRL</sequence>
<dbReference type="Gene3D" id="1.20.1250.20">
    <property type="entry name" value="MFS general substrate transporter like domains"/>
    <property type="match status" value="1"/>
</dbReference>
<feature type="transmembrane region" description="Helical" evidence="6">
    <location>
        <begin position="167"/>
        <end position="192"/>
    </location>
</feature>
<comment type="subcellular location">
    <subcellularLocation>
        <location evidence="1">Cell membrane</location>
        <topology evidence="1">Multi-pass membrane protein</topology>
    </subcellularLocation>
</comment>
<protein>
    <submittedName>
        <fullName evidence="7">MFS transporter</fullName>
    </submittedName>
</protein>
<name>A0ABW5DNH5_9PROT</name>
<feature type="transmembrane region" description="Helical" evidence="6">
    <location>
        <begin position="20"/>
        <end position="41"/>
    </location>
</feature>
<dbReference type="RefSeq" id="WP_379874957.1">
    <property type="nucleotide sequence ID" value="NZ_JBHUIP010000003.1"/>
</dbReference>
<dbReference type="Proteomes" id="UP001597295">
    <property type="component" value="Unassembled WGS sequence"/>
</dbReference>
<keyword evidence="4 6" id="KW-1133">Transmembrane helix</keyword>
<dbReference type="CDD" id="cd06173">
    <property type="entry name" value="MFS_MefA_like"/>
    <property type="match status" value="1"/>
</dbReference>
<keyword evidence="2" id="KW-1003">Cell membrane</keyword>
<dbReference type="PANTHER" id="PTHR23513">
    <property type="entry name" value="INTEGRAL MEMBRANE EFFLUX PROTEIN-RELATED"/>
    <property type="match status" value="1"/>
</dbReference>
<feature type="transmembrane region" description="Helical" evidence="6">
    <location>
        <begin position="225"/>
        <end position="251"/>
    </location>
</feature>
<proteinExistence type="predicted"/>
<keyword evidence="3 6" id="KW-0812">Transmembrane</keyword>
<evidence type="ECO:0000256" key="6">
    <source>
        <dbReference type="SAM" id="Phobius"/>
    </source>
</evidence>
<reference evidence="8" key="1">
    <citation type="journal article" date="2019" name="Int. J. Syst. Evol. Microbiol.">
        <title>The Global Catalogue of Microorganisms (GCM) 10K type strain sequencing project: providing services to taxonomists for standard genome sequencing and annotation.</title>
        <authorList>
            <consortium name="The Broad Institute Genomics Platform"/>
            <consortium name="The Broad Institute Genome Sequencing Center for Infectious Disease"/>
            <person name="Wu L."/>
            <person name="Ma J."/>
        </authorList>
    </citation>
    <scope>NUCLEOTIDE SEQUENCE [LARGE SCALE GENOMIC DNA]</scope>
    <source>
        <strain evidence="8">CGMCC 1.19062</strain>
    </source>
</reference>
<evidence type="ECO:0000256" key="2">
    <source>
        <dbReference type="ARBA" id="ARBA00022475"/>
    </source>
</evidence>
<keyword evidence="5 6" id="KW-0472">Membrane</keyword>
<dbReference type="InterPro" id="IPR036259">
    <property type="entry name" value="MFS_trans_sf"/>
</dbReference>
<evidence type="ECO:0000313" key="7">
    <source>
        <dbReference type="EMBL" id="MFD2262046.1"/>
    </source>
</evidence>
<dbReference type="PANTHER" id="PTHR23513:SF6">
    <property type="entry name" value="MAJOR FACILITATOR SUPERFAMILY ASSOCIATED DOMAIN-CONTAINING PROTEIN"/>
    <property type="match status" value="1"/>
</dbReference>
<accession>A0ABW5DNH5</accession>
<dbReference type="InterPro" id="IPR011701">
    <property type="entry name" value="MFS"/>
</dbReference>
<evidence type="ECO:0000313" key="8">
    <source>
        <dbReference type="Proteomes" id="UP001597295"/>
    </source>
</evidence>
<evidence type="ECO:0000256" key="5">
    <source>
        <dbReference type="ARBA" id="ARBA00023136"/>
    </source>
</evidence>
<evidence type="ECO:0000256" key="3">
    <source>
        <dbReference type="ARBA" id="ARBA00022692"/>
    </source>
</evidence>
<dbReference type="EMBL" id="JBHUIP010000003">
    <property type="protein sequence ID" value="MFD2262046.1"/>
    <property type="molecule type" value="Genomic_DNA"/>
</dbReference>
<comment type="caution">
    <text evidence="7">The sequence shown here is derived from an EMBL/GenBank/DDBJ whole genome shotgun (WGS) entry which is preliminary data.</text>
</comment>
<feature type="transmembrane region" description="Helical" evidence="6">
    <location>
        <begin position="48"/>
        <end position="70"/>
    </location>
</feature>
<feature type="transmembrane region" description="Helical" evidence="6">
    <location>
        <begin position="263"/>
        <end position="286"/>
    </location>
</feature>
<dbReference type="Pfam" id="PF07690">
    <property type="entry name" value="MFS_1"/>
    <property type="match status" value="1"/>
</dbReference>
<feature type="transmembrane region" description="Helical" evidence="6">
    <location>
        <begin position="298"/>
        <end position="317"/>
    </location>
</feature>
<organism evidence="7 8">
    <name type="scientific">Lacibacterium aquatile</name>
    <dbReference type="NCBI Taxonomy" id="1168082"/>
    <lineage>
        <taxon>Bacteria</taxon>
        <taxon>Pseudomonadati</taxon>
        <taxon>Pseudomonadota</taxon>
        <taxon>Alphaproteobacteria</taxon>
        <taxon>Rhodospirillales</taxon>
        <taxon>Rhodospirillaceae</taxon>
    </lineage>
</organism>
<dbReference type="SUPFAM" id="SSF103473">
    <property type="entry name" value="MFS general substrate transporter"/>
    <property type="match status" value="1"/>
</dbReference>
<keyword evidence="8" id="KW-1185">Reference proteome</keyword>
<feature type="transmembrane region" description="Helical" evidence="6">
    <location>
        <begin position="384"/>
        <end position="407"/>
    </location>
</feature>